<accession>A0A5J5BDV5</accession>
<evidence type="ECO:0000313" key="1">
    <source>
        <dbReference type="EMBL" id="KAA8540844.1"/>
    </source>
</evidence>
<evidence type="ECO:0000313" key="2">
    <source>
        <dbReference type="Proteomes" id="UP000325577"/>
    </source>
</evidence>
<dbReference type="EMBL" id="CM018036">
    <property type="protein sequence ID" value="KAA8540844.1"/>
    <property type="molecule type" value="Genomic_DNA"/>
</dbReference>
<protein>
    <submittedName>
        <fullName evidence="1">Uncharacterized protein</fullName>
    </submittedName>
</protein>
<proteinExistence type="predicted"/>
<reference evidence="1 2" key="1">
    <citation type="submission" date="2019-09" db="EMBL/GenBank/DDBJ databases">
        <title>A chromosome-level genome assembly of the Chinese tupelo Nyssa sinensis.</title>
        <authorList>
            <person name="Yang X."/>
            <person name="Kang M."/>
            <person name="Yang Y."/>
            <person name="Xiong H."/>
            <person name="Wang M."/>
            <person name="Zhang Z."/>
            <person name="Wang Z."/>
            <person name="Wu H."/>
            <person name="Ma T."/>
            <person name="Liu J."/>
            <person name="Xi Z."/>
        </authorList>
    </citation>
    <scope>NUCLEOTIDE SEQUENCE [LARGE SCALE GENOMIC DNA]</scope>
    <source>
        <strain evidence="1">J267</strain>
        <tissue evidence="1">Leaf</tissue>
    </source>
</reference>
<dbReference type="AlphaFoldDB" id="A0A5J5BDV5"/>
<sequence>MTTTKLWVGKCQRSENIILRKSIPSILSNKEYNQTPLKATANQFKSLYLYFQGNIIKLNKSIYLSGLVNTPREGNRCVDWSVNDSATDNLTILDEPPRQDIQASEC</sequence>
<dbReference type="Proteomes" id="UP000325577">
    <property type="component" value="Linkage Group LG13"/>
</dbReference>
<name>A0A5J5BDV5_9ASTE</name>
<organism evidence="1 2">
    <name type="scientific">Nyssa sinensis</name>
    <dbReference type="NCBI Taxonomy" id="561372"/>
    <lineage>
        <taxon>Eukaryota</taxon>
        <taxon>Viridiplantae</taxon>
        <taxon>Streptophyta</taxon>
        <taxon>Embryophyta</taxon>
        <taxon>Tracheophyta</taxon>
        <taxon>Spermatophyta</taxon>
        <taxon>Magnoliopsida</taxon>
        <taxon>eudicotyledons</taxon>
        <taxon>Gunneridae</taxon>
        <taxon>Pentapetalae</taxon>
        <taxon>asterids</taxon>
        <taxon>Cornales</taxon>
        <taxon>Nyssaceae</taxon>
        <taxon>Nyssa</taxon>
    </lineage>
</organism>
<gene>
    <name evidence="1" type="ORF">F0562_024807</name>
</gene>
<keyword evidence="2" id="KW-1185">Reference proteome</keyword>